<organism evidence="6 7">
    <name type="scientific">Pseudomassariella vexata</name>
    <dbReference type="NCBI Taxonomy" id="1141098"/>
    <lineage>
        <taxon>Eukaryota</taxon>
        <taxon>Fungi</taxon>
        <taxon>Dikarya</taxon>
        <taxon>Ascomycota</taxon>
        <taxon>Pezizomycotina</taxon>
        <taxon>Sordariomycetes</taxon>
        <taxon>Xylariomycetidae</taxon>
        <taxon>Amphisphaeriales</taxon>
        <taxon>Pseudomassariaceae</taxon>
        <taxon>Pseudomassariella</taxon>
    </lineage>
</organism>
<accession>A0A1Y2EAR8</accession>
<keyword evidence="7" id="KW-1185">Reference proteome</keyword>
<dbReference type="RefSeq" id="XP_040718784.1">
    <property type="nucleotide sequence ID" value="XM_040857483.1"/>
</dbReference>
<keyword evidence="4 5" id="KW-0472">Membrane</keyword>
<evidence type="ECO:0000256" key="3">
    <source>
        <dbReference type="ARBA" id="ARBA00022989"/>
    </source>
</evidence>
<dbReference type="InParanoid" id="A0A1Y2EAR8"/>
<comment type="caution">
    <text evidence="6">The sequence shown here is derived from an EMBL/GenBank/DDBJ whole genome shotgun (WGS) entry which is preliminary data.</text>
</comment>
<dbReference type="InterPro" id="IPR001129">
    <property type="entry name" value="Membr-assoc_MAPEG"/>
</dbReference>
<evidence type="ECO:0000256" key="4">
    <source>
        <dbReference type="ARBA" id="ARBA00023136"/>
    </source>
</evidence>
<dbReference type="SUPFAM" id="SSF161084">
    <property type="entry name" value="MAPEG domain-like"/>
    <property type="match status" value="1"/>
</dbReference>
<evidence type="ECO:0000256" key="5">
    <source>
        <dbReference type="SAM" id="Phobius"/>
    </source>
</evidence>
<dbReference type="OrthoDB" id="2122304at2759"/>
<feature type="transmembrane region" description="Helical" evidence="5">
    <location>
        <begin position="128"/>
        <end position="148"/>
    </location>
</feature>
<dbReference type="PANTHER" id="PTHR35371">
    <property type="entry name" value="INNER MEMBRANE PROTEIN"/>
    <property type="match status" value="1"/>
</dbReference>
<evidence type="ECO:0000256" key="1">
    <source>
        <dbReference type="ARBA" id="ARBA00004370"/>
    </source>
</evidence>
<dbReference type="Pfam" id="PF01124">
    <property type="entry name" value="MAPEG"/>
    <property type="match status" value="1"/>
</dbReference>
<reference evidence="6 7" key="1">
    <citation type="submission" date="2016-07" db="EMBL/GenBank/DDBJ databases">
        <title>Pervasive Adenine N6-methylation of Active Genes in Fungi.</title>
        <authorList>
            <consortium name="DOE Joint Genome Institute"/>
            <person name="Mondo S.J."/>
            <person name="Dannebaum R.O."/>
            <person name="Kuo R.C."/>
            <person name="Labutti K."/>
            <person name="Haridas S."/>
            <person name="Kuo A."/>
            <person name="Salamov A."/>
            <person name="Ahrendt S.R."/>
            <person name="Lipzen A."/>
            <person name="Sullivan W."/>
            <person name="Andreopoulos W.B."/>
            <person name="Clum A."/>
            <person name="Lindquist E."/>
            <person name="Daum C."/>
            <person name="Ramamoorthy G.K."/>
            <person name="Gryganskyi A."/>
            <person name="Culley D."/>
            <person name="Magnuson J.K."/>
            <person name="James T.Y."/>
            <person name="O'Malley M.A."/>
            <person name="Stajich J.E."/>
            <person name="Spatafora J.W."/>
            <person name="Visel A."/>
            <person name="Grigoriev I.V."/>
        </authorList>
    </citation>
    <scope>NUCLEOTIDE SEQUENCE [LARGE SCALE GENOMIC DNA]</scope>
    <source>
        <strain evidence="6 7">CBS 129021</strain>
    </source>
</reference>
<dbReference type="Proteomes" id="UP000193689">
    <property type="component" value="Unassembled WGS sequence"/>
</dbReference>
<dbReference type="GO" id="GO:0016020">
    <property type="term" value="C:membrane"/>
    <property type="evidence" value="ECO:0007669"/>
    <property type="project" value="UniProtKB-SubCell"/>
</dbReference>
<proteinExistence type="predicted"/>
<sequence length="149" mass="16524">MAAFDRNFTFFTIPAAFILLFFPKVYSAILGRKYFNQADPRKYQPAVSKADDLDYKTKNRILRAEAAVANGLETISLYAAAVVAVNAADVDPKTANALSIVYLGTRVAYNIVYVILQDDPRWGMVRSVTWMGGIWIILAMFLLAGAAVY</sequence>
<dbReference type="EMBL" id="MCFJ01000003">
    <property type="protein sequence ID" value="ORY68497.1"/>
    <property type="molecule type" value="Genomic_DNA"/>
</dbReference>
<dbReference type="GeneID" id="63773695"/>
<gene>
    <name evidence="6" type="ORF">BCR38DRAFT_386097</name>
</gene>
<evidence type="ECO:0000256" key="2">
    <source>
        <dbReference type="ARBA" id="ARBA00022692"/>
    </source>
</evidence>
<evidence type="ECO:0008006" key="8">
    <source>
        <dbReference type="Google" id="ProtNLM"/>
    </source>
</evidence>
<dbReference type="PANTHER" id="PTHR35371:SF1">
    <property type="entry name" value="BLR7753 PROTEIN"/>
    <property type="match status" value="1"/>
</dbReference>
<name>A0A1Y2EAR8_9PEZI</name>
<protein>
    <recommendedName>
        <fullName evidence="8">Membrane-associated, eicosanoid/glutathione metabolism protein</fullName>
    </recommendedName>
</protein>
<keyword evidence="2 5" id="KW-0812">Transmembrane</keyword>
<evidence type="ECO:0000313" key="6">
    <source>
        <dbReference type="EMBL" id="ORY68497.1"/>
    </source>
</evidence>
<comment type="subcellular location">
    <subcellularLocation>
        <location evidence="1">Membrane</location>
    </subcellularLocation>
</comment>
<keyword evidence="3 5" id="KW-1133">Transmembrane helix</keyword>
<dbReference type="InterPro" id="IPR023352">
    <property type="entry name" value="MAPEG-like_dom_sf"/>
</dbReference>
<dbReference type="Gene3D" id="1.20.120.550">
    <property type="entry name" value="Membrane associated eicosanoid/glutathione metabolism-like domain"/>
    <property type="match status" value="1"/>
</dbReference>
<evidence type="ECO:0000313" key="7">
    <source>
        <dbReference type="Proteomes" id="UP000193689"/>
    </source>
</evidence>
<feature type="transmembrane region" description="Helical" evidence="5">
    <location>
        <begin position="97"/>
        <end position="116"/>
    </location>
</feature>
<dbReference type="AlphaFoldDB" id="A0A1Y2EAR8"/>